<proteinExistence type="predicted"/>
<dbReference type="Pfam" id="PF01547">
    <property type="entry name" value="SBP_bac_1"/>
    <property type="match status" value="1"/>
</dbReference>
<dbReference type="Proteomes" id="UP000503540">
    <property type="component" value="Chromosome"/>
</dbReference>
<dbReference type="SUPFAM" id="SSF53850">
    <property type="entry name" value="Periplasmic binding protein-like II"/>
    <property type="match status" value="1"/>
</dbReference>
<dbReference type="KEGG" id="nah:F5544_09350"/>
<dbReference type="PANTHER" id="PTHR43649:SF14">
    <property type="entry name" value="BLR3389 PROTEIN"/>
    <property type="match status" value="1"/>
</dbReference>
<accession>A0A6G9Y9G9</accession>
<dbReference type="InterPro" id="IPR050490">
    <property type="entry name" value="Bact_solute-bd_prot1"/>
</dbReference>
<evidence type="ECO:0000313" key="1">
    <source>
        <dbReference type="EMBL" id="QIS09770.1"/>
    </source>
</evidence>
<evidence type="ECO:0000313" key="2">
    <source>
        <dbReference type="Proteomes" id="UP000503540"/>
    </source>
</evidence>
<gene>
    <name evidence="1" type="ORF">F5544_09350</name>
</gene>
<dbReference type="InterPro" id="IPR006059">
    <property type="entry name" value="SBP"/>
</dbReference>
<protein>
    <submittedName>
        <fullName evidence="1">Extracellular solute-binding protein</fullName>
    </submittedName>
</protein>
<dbReference type="PANTHER" id="PTHR43649">
    <property type="entry name" value="ARABINOSE-BINDING PROTEIN-RELATED"/>
    <property type="match status" value="1"/>
</dbReference>
<sequence length="524" mass="56319">MITADRHGRPPHPFEAIMAQKSVRRHCRTAVPENHPRQRNSTDRASIRSILCQRLNGSTDTSSGGSMRRRVLAAVASLGLVLTGAVGCGSGGGNTLTITANAIDTAGGKNAAEAKWIADWVIPRFIDMEKAKGVTVQVKFQATGVPDEDYKSRIAKDLKTGTGADVVSVDGIWIGEFAEGQQIMPLDELIGADKVAAWDGWQQIPESVRRSMTYNGKVYGIPLETDGRVLFFNRKLFAQAGLPADWQPASWDDILAAARKLKALPGVLPLQLDAGTSFGEATTMQGILPLLAGTGASMYQDGKWIGDTANFRKVLDFYRTVYGEKLGDAELQQDAQGREKSFEKFAKGQVGILLESDYLWRGVLNTDGGNYPMADRDTAVGWAKIPAQAPGAGLNKQDFVSMSGGGGRVLNPKSKHIQLAWELLQFMNSPDALKAFIARGGPRIAARQDVNTDTLSGDPMLTFIAKQVLPITALRPALPEYTQVSQAMQQATLDVITGRSTADAAATYSDTVAKVVGKDKVANG</sequence>
<dbReference type="EMBL" id="CP046172">
    <property type="protein sequence ID" value="QIS09770.1"/>
    <property type="molecule type" value="Genomic_DNA"/>
</dbReference>
<reference evidence="1 2" key="1">
    <citation type="journal article" date="2019" name="ACS Chem. Biol.">
        <title>Identification and Mobilization of a Cryptic Antibiotic Biosynthesis Gene Locus from a Human-Pathogenic Nocardia Isolate.</title>
        <authorList>
            <person name="Herisse M."/>
            <person name="Ishida K."/>
            <person name="Porter J.L."/>
            <person name="Howden B."/>
            <person name="Hertweck C."/>
            <person name="Stinear T.P."/>
            <person name="Pidot S.J."/>
        </authorList>
    </citation>
    <scope>NUCLEOTIDE SEQUENCE [LARGE SCALE GENOMIC DNA]</scope>
    <source>
        <strain evidence="1 2">AUSMDU00012717</strain>
    </source>
</reference>
<name>A0A6G9Y9G9_9NOCA</name>
<dbReference type="AlphaFoldDB" id="A0A6G9Y9G9"/>
<keyword evidence="2" id="KW-1185">Reference proteome</keyword>
<organism evidence="1 2">
    <name type="scientific">Nocardia arthritidis</name>
    <dbReference type="NCBI Taxonomy" id="228602"/>
    <lineage>
        <taxon>Bacteria</taxon>
        <taxon>Bacillati</taxon>
        <taxon>Actinomycetota</taxon>
        <taxon>Actinomycetes</taxon>
        <taxon>Mycobacteriales</taxon>
        <taxon>Nocardiaceae</taxon>
        <taxon>Nocardia</taxon>
    </lineage>
</organism>
<dbReference type="Gene3D" id="3.40.190.10">
    <property type="entry name" value="Periplasmic binding protein-like II"/>
    <property type="match status" value="2"/>
</dbReference>